<reference evidence="2" key="1">
    <citation type="submission" date="2021-01" db="EMBL/GenBank/DDBJ databases">
        <title>Caligus Genome Assembly.</title>
        <authorList>
            <person name="Gallardo-Escarate C."/>
        </authorList>
    </citation>
    <scope>NUCLEOTIDE SEQUENCE [LARGE SCALE GENOMIC DNA]</scope>
</reference>
<protein>
    <submittedName>
        <fullName evidence="1">Uncharacterized protein</fullName>
    </submittedName>
</protein>
<dbReference type="Proteomes" id="UP000595437">
    <property type="component" value="Chromosome 1"/>
</dbReference>
<organism evidence="1 2">
    <name type="scientific">Caligus rogercresseyi</name>
    <name type="common">Sea louse</name>
    <dbReference type="NCBI Taxonomy" id="217165"/>
    <lineage>
        <taxon>Eukaryota</taxon>
        <taxon>Metazoa</taxon>
        <taxon>Ecdysozoa</taxon>
        <taxon>Arthropoda</taxon>
        <taxon>Crustacea</taxon>
        <taxon>Multicrustacea</taxon>
        <taxon>Hexanauplia</taxon>
        <taxon>Copepoda</taxon>
        <taxon>Siphonostomatoida</taxon>
        <taxon>Caligidae</taxon>
        <taxon>Caligus</taxon>
    </lineage>
</organism>
<accession>A0A7T8KJK0</accession>
<name>A0A7T8KJK0_CALRO</name>
<evidence type="ECO:0000313" key="1">
    <source>
        <dbReference type="EMBL" id="QQP57010.1"/>
    </source>
</evidence>
<sequence>MTRLILDPWNTKNVAETLLIMSKAWKGFTGSILKRAKDWVSVSKHRVLVSIEIKPIVFRPT</sequence>
<dbReference type="EMBL" id="CP045890">
    <property type="protein sequence ID" value="QQP57010.1"/>
    <property type="molecule type" value="Genomic_DNA"/>
</dbReference>
<gene>
    <name evidence="1" type="ORF">FKW44_001864</name>
</gene>
<dbReference type="AlphaFoldDB" id="A0A7T8KJK0"/>
<evidence type="ECO:0000313" key="2">
    <source>
        <dbReference type="Proteomes" id="UP000595437"/>
    </source>
</evidence>
<proteinExistence type="predicted"/>
<keyword evidence="2" id="KW-1185">Reference proteome</keyword>